<feature type="transmembrane region" description="Helical" evidence="9">
    <location>
        <begin position="570"/>
        <end position="589"/>
    </location>
</feature>
<feature type="transmembrane region" description="Helical" evidence="9">
    <location>
        <begin position="44"/>
        <end position="66"/>
    </location>
</feature>
<evidence type="ECO:0000256" key="1">
    <source>
        <dbReference type="ARBA" id="ARBA00004651"/>
    </source>
</evidence>
<evidence type="ECO:0000256" key="5">
    <source>
        <dbReference type="ARBA" id="ARBA00022692"/>
    </source>
</evidence>
<feature type="transmembrane region" description="Helical" evidence="9">
    <location>
        <begin position="777"/>
        <end position="796"/>
    </location>
</feature>
<protein>
    <recommendedName>
        <fullName evidence="9">Apolipoprotein N-acyltransferase</fullName>
        <shortName evidence="9">ALP N-acyltransferase</shortName>
        <ecNumber evidence="9">2.3.1.269</ecNumber>
    </recommendedName>
</protein>
<evidence type="ECO:0000256" key="8">
    <source>
        <dbReference type="ARBA" id="ARBA00023315"/>
    </source>
</evidence>
<keyword evidence="4 9" id="KW-0808">Transferase</keyword>
<evidence type="ECO:0000256" key="7">
    <source>
        <dbReference type="ARBA" id="ARBA00023136"/>
    </source>
</evidence>
<dbReference type="Pfam" id="PF00795">
    <property type="entry name" value="CN_hydrolase"/>
    <property type="match status" value="1"/>
</dbReference>
<keyword evidence="8 9" id="KW-0012">Acyltransferase</keyword>
<dbReference type="Pfam" id="PF20154">
    <property type="entry name" value="LNT_N"/>
    <property type="match status" value="1"/>
</dbReference>
<feature type="transmembrane region" description="Helical" evidence="9">
    <location>
        <begin position="490"/>
        <end position="508"/>
    </location>
</feature>
<comment type="caution">
    <text evidence="11">The sequence shown here is derived from an EMBL/GenBank/DDBJ whole genome shotgun (WGS) entry which is preliminary data.</text>
</comment>
<dbReference type="InterPro" id="IPR036526">
    <property type="entry name" value="C-N_Hydrolase_sf"/>
</dbReference>
<feature type="transmembrane region" description="Helical" evidence="9">
    <location>
        <begin position="78"/>
        <end position="102"/>
    </location>
</feature>
<keyword evidence="6 9" id="KW-1133">Transmembrane helix</keyword>
<dbReference type="PROSITE" id="PS50263">
    <property type="entry name" value="CN_HYDROLASE"/>
    <property type="match status" value="1"/>
</dbReference>
<comment type="function">
    <text evidence="9">Catalyzes the phospholipid dependent N-acylation of the N-terminal cysteine of apolipoprotein, the last step in lipoprotein maturation.</text>
</comment>
<dbReference type="EMBL" id="JAVDXU010000002">
    <property type="protein sequence ID" value="MDR7270292.1"/>
    <property type="molecule type" value="Genomic_DNA"/>
</dbReference>
<evidence type="ECO:0000256" key="4">
    <source>
        <dbReference type="ARBA" id="ARBA00022679"/>
    </source>
</evidence>
<dbReference type="HAMAP" id="MF_01148">
    <property type="entry name" value="Lnt"/>
    <property type="match status" value="1"/>
</dbReference>
<feature type="domain" description="CN hydrolase" evidence="10">
    <location>
        <begin position="215"/>
        <end position="476"/>
    </location>
</feature>
<feature type="transmembrane region" description="Helical" evidence="9">
    <location>
        <begin position="182"/>
        <end position="204"/>
    </location>
</feature>
<dbReference type="CDD" id="cd07571">
    <property type="entry name" value="ALP_N-acyl_transferase"/>
    <property type="match status" value="1"/>
</dbReference>
<comment type="caution">
    <text evidence="9">Lacks conserved residue(s) required for the propagation of feature annotation.</text>
</comment>
<dbReference type="Proteomes" id="UP001180453">
    <property type="component" value="Unassembled WGS sequence"/>
</dbReference>
<feature type="transmembrane region" description="Helical" evidence="9">
    <location>
        <begin position="735"/>
        <end position="756"/>
    </location>
</feature>
<dbReference type="InterPro" id="IPR003010">
    <property type="entry name" value="C-N_Hydrolase"/>
</dbReference>
<dbReference type="InterPro" id="IPR004563">
    <property type="entry name" value="Apolipo_AcylTrfase"/>
</dbReference>
<organism evidence="11 12">
    <name type="scientific">Roseateles saccharophilus</name>
    <name type="common">Pseudomonas saccharophila</name>
    <dbReference type="NCBI Taxonomy" id="304"/>
    <lineage>
        <taxon>Bacteria</taxon>
        <taxon>Pseudomonadati</taxon>
        <taxon>Pseudomonadota</taxon>
        <taxon>Betaproteobacteria</taxon>
        <taxon>Burkholderiales</taxon>
        <taxon>Sphaerotilaceae</taxon>
        <taxon>Roseateles</taxon>
    </lineage>
</organism>
<evidence type="ECO:0000313" key="12">
    <source>
        <dbReference type="Proteomes" id="UP001180453"/>
    </source>
</evidence>
<comment type="pathway">
    <text evidence="9">Protein modification; lipoprotein biosynthesis (N-acyl transfer).</text>
</comment>
<dbReference type="PANTHER" id="PTHR38686">
    <property type="entry name" value="APOLIPOPROTEIN N-ACYLTRANSFERASE"/>
    <property type="match status" value="1"/>
</dbReference>
<name>A0ABU1YN60_ROSSA</name>
<dbReference type="NCBIfam" id="TIGR00546">
    <property type="entry name" value="lnt"/>
    <property type="match status" value="1"/>
</dbReference>
<evidence type="ECO:0000256" key="9">
    <source>
        <dbReference type="HAMAP-Rule" id="MF_01148"/>
    </source>
</evidence>
<comment type="similarity">
    <text evidence="2 9">Belongs to the CN hydrolase family. Apolipoprotein N-acyltransferase subfamily.</text>
</comment>
<comment type="subcellular location">
    <subcellularLocation>
        <location evidence="1 9">Cell membrane</location>
        <topology evidence="1 9">Multi-pass membrane protein</topology>
    </subcellularLocation>
</comment>
<dbReference type="EC" id="2.3.1.269" evidence="9"/>
<dbReference type="InterPro" id="IPR045378">
    <property type="entry name" value="LNT_N"/>
</dbReference>
<reference evidence="11 12" key="1">
    <citation type="submission" date="2023-07" db="EMBL/GenBank/DDBJ databases">
        <title>Sorghum-associated microbial communities from plants grown in Nebraska, USA.</title>
        <authorList>
            <person name="Schachtman D."/>
        </authorList>
    </citation>
    <scope>NUCLEOTIDE SEQUENCE [LARGE SCALE GENOMIC DNA]</scope>
    <source>
        <strain evidence="11 12">BE314</strain>
    </source>
</reference>
<dbReference type="GO" id="GO:0016746">
    <property type="term" value="F:acyltransferase activity"/>
    <property type="evidence" value="ECO:0007669"/>
    <property type="project" value="UniProtKB-KW"/>
</dbReference>
<evidence type="ECO:0000259" key="10">
    <source>
        <dbReference type="PROSITE" id="PS50263"/>
    </source>
</evidence>
<feature type="transmembrane region" description="Helical" evidence="9">
    <location>
        <begin position="536"/>
        <end position="558"/>
    </location>
</feature>
<keyword evidence="5 9" id="KW-0812">Transmembrane</keyword>
<evidence type="ECO:0000256" key="3">
    <source>
        <dbReference type="ARBA" id="ARBA00022475"/>
    </source>
</evidence>
<dbReference type="SUPFAM" id="SSF56317">
    <property type="entry name" value="Carbon-nitrogen hydrolase"/>
    <property type="match status" value="1"/>
</dbReference>
<dbReference type="Gene3D" id="3.60.110.10">
    <property type="entry name" value="Carbon-nitrogen hydrolase"/>
    <property type="match status" value="1"/>
</dbReference>
<evidence type="ECO:0000256" key="6">
    <source>
        <dbReference type="ARBA" id="ARBA00022989"/>
    </source>
</evidence>
<sequence length="801" mass="85927">MSRLAGIALAALLCGLYARGGPAWMLGFVTLVPWLRTLDAETRWSRLLLSAWAMSVAYTAAVFYWFGSALGAYTQIGAGAGLALMLLMAPLFQPQILVFALVRHLARKRHGPVPAALTGAASWVATEWACPHLLGDTLGHGLYPAPLLRQAAELGGATGLTVALLLANEAFTAALARRRQGFAAPLALAAAGPLLLAGYGLVALQAEPPTDGKPLRMGLVQSNIIDYEGLRREKGAGAVVREVLDTHFAMSYDAVERQHVDAVLWSETVYPTSFGQPKSEAGAELDAEIRAIIDAAGVPFVFGSYDRDADGEYNAAAFVQPRTGLLGMYRKTRLFPFTEYLPGWLDTPTVRAWLSGAGNWRPGTGARVFPLRLADGREIPVLPLICLDDTDTGLAIDGARLGAQVILTMSNDSWFTDHEQGAALHQAVAVFRSIETRLPQFRVTTNGFSAVIDARGQVIAATRMGERTLVIGDLPARDPAPTLMVRWGDWVGRAAALSLAGLTLLAALRRRMGAAPAEALLALPARVVVLPSAARLVVGLLRLISRGGALALGAAWLWGDGTLQTSTLALIRMFIALCLIPEAAAWVLLRLCSAEVALRDGLLLLMRGARRLEVPLHDIAAIEPWRLPLPGPGAGLRLNSGERWPHGLALPDPWSMAGALGLPVSEKPSMRAWWTYARSRVQLPRSRLSQPLSKYLLLPLLLALIAFQLHQRIAYGSPFGELYSFGLQAYLTAFGLWWAAWIAGVVLCAGVVRAAIEAGALVDGLLRPAEAGATRVWLERLGLLALYVGLPSWLLLRATTA</sequence>
<evidence type="ECO:0000256" key="2">
    <source>
        <dbReference type="ARBA" id="ARBA00010065"/>
    </source>
</evidence>
<dbReference type="RefSeq" id="WP_310266032.1">
    <property type="nucleotide sequence ID" value="NZ_JAVDXU010000002.1"/>
</dbReference>
<keyword evidence="12" id="KW-1185">Reference proteome</keyword>
<proteinExistence type="inferred from homology"/>
<keyword evidence="7 9" id="KW-0472">Membrane</keyword>
<keyword evidence="3 9" id="KW-1003">Cell membrane</keyword>
<comment type="catalytic activity">
    <reaction evidence="9">
        <text>N-terminal S-1,2-diacyl-sn-glyceryl-L-cysteinyl-[lipoprotein] + a glycerophospholipid = N-acyl-S-1,2-diacyl-sn-glyceryl-L-cysteinyl-[lipoprotein] + a 2-acyl-sn-glycero-3-phospholipid + H(+)</text>
        <dbReference type="Rhea" id="RHEA:48228"/>
        <dbReference type="Rhea" id="RHEA-COMP:14681"/>
        <dbReference type="Rhea" id="RHEA-COMP:14684"/>
        <dbReference type="ChEBI" id="CHEBI:15378"/>
        <dbReference type="ChEBI" id="CHEBI:136912"/>
        <dbReference type="ChEBI" id="CHEBI:140656"/>
        <dbReference type="ChEBI" id="CHEBI:140657"/>
        <dbReference type="ChEBI" id="CHEBI:140660"/>
        <dbReference type="EC" id="2.3.1.269"/>
    </reaction>
</comment>
<accession>A0ABU1YN60</accession>
<feature type="transmembrane region" description="Helical" evidence="9">
    <location>
        <begin position="695"/>
        <end position="715"/>
    </location>
</feature>
<gene>
    <name evidence="9" type="primary">lnt</name>
    <name evidence="11" type="ORF">J2X20_002950</name>
</gene>
<evidence type="ECO:0000313" key="11">
    <source>
        <dbReference type="EMBL" id="MDR7270292.1"/>
    </source>
</evidence>
<dbReference type="PANTHER" id="PTHR38686:SF1">
    <property type="entry name" value="APOLIPOPROTEIN N-ACYLTRANSFERASE"/>
    <property type="match status" value="1"/>
</dbReference>